<dbReference type="InterPro" id="IPR025370">
    <property type="entry name" value="SgrR_HTH_N"/>
</dbReference>
<sequence length="594" mass="68629">MEQSHYYRLAKALNNPDNPGIPVKVTIEQLSELLCCTPRNVKFILRKLEDQELIAWKPGRGRGHLSSLTFFRSTDDMVEENFRDLLSKGKIKEAIELIRMSAAGDLLRDRLMTELTRHMGFRSDPASSSGKDVLRMMRGRVLERLDPAFVFTAFEAYIIGQVCSTLVIYNVAEDRFSPGLSHTWEHNADYTVWTFYLRKGVRFHHDGLLTAKDVKYTLERLLQLDSPSLWQFRELKEVRTAGDYTVSFYLEKPNRFFLHTAACLYMSILPHDVGRSEIPVGTGPFRVSEMNEDVLVLTAFDNYYGIRPLLDRVEIWFFLEHAGSERRYEVAGEESPVQELMSWNQYNSSIDYPASGCRYIMINFGREGVHHRIEVRQALRHLYDREAVIRELGGSRYKPADSLLPEISRERDIPEGSLQTAKELLMQAEYAGEPVTFAYTTKKEEMEEAEWLLARARSIGLNLVLMPLSNRDSRTVMADADLLLAEEVLEDDWEWGMLNFYKNDRNYLGQMLDPAGKKALNQALENVFQLTTHERFNRIREAESLVRDNLWMLYTCHLNKKAKLSDSLLGRHTGSFGFLDISRLWVKNTGAKET</sequence>
<dbReference type="AlphaFoldDB" id="A0A089LRR4"/>
<evidence type="ECO:0008006" key="6">
    <source>
        <dbReference type="Google" id="ProtNLM"/>
    </source>
</evidence>
<proteinExistence type="predicted"/>
<protein>
    <recommendedName>
        <fullName evidence="6">ABC transporter substrate-binding protein</fullName>
    </recommendedName>
</protein>
<dbReference type="OrthoDB" id="5894719at2"/>
<dbReference type="PANTHER" id="PTHR30290">
    <property type="entry name" value="PERIPLASMIC BINDING COMPONENT OF ABC TRANSPORTER"/>
    <property type="match status" value="1"/>
</dbReference>
<reference evidence="4 5" key="1">
    <citation type="submission" date="2014-08" db="EMBL/GenBank/DDBJ databases">
        <title>Comparative genomics of the Paenibacillus odorifer group.</title>
        <authorList>
            <person name="den Bakker H.C."/>
            <person name="Tsai Y.-C."/>
            <person name="Martin N."/>
            <person name="Korlach J."/>
            <person name="Wiedmann M."/>
        </authorList>
    </citation>
    <scope>NUCLEOTIDE SEQUENCE [LARGE SCALE GENOMIC DNA]</scope>
    <source>
        <strain evidence="4 5">DSM 14472</strain>
    </source>
</reference>
<gene>
    <name evidence="4" type="ORF">PSTEL_15290</name>
</gene>
<organism evidence="4 5">
    <name type="scientific">Paenibacillus stellifer</name>
    <dbReference type="NCBI Taxonomy" id="169760"/>
    <lineage>
        <taxon>Bacteria</taxon>
        <taxon>Bacillati</taxon>
        <taxon>Bacillota</taxon>
        <taxon>Bacilli</taxon>
        <taxon>Bacillales</taxon>
        <taxon>Paenibacillaceae</taxon>
        <taxon>Paenibacillus</taxon>
    </lineage>
</organism>
<dbReference type="STRING" id="169760.PSTEL_15290"/>
<dbReference type="Gene3D" id="3.10.105.10">
    <property type="entry name" value="Dipeptide-binding Protein, Domain 3"/>
    <property type="match status" value="1"/>
</dbReference>
<dbReference type="KEGG" id="pste:PSTEL_15290"/>
<keyword evidence="5" id="KW-1185">Reference proteome</keyword>
<evidence type="ECO:0000259" key="3">
    <source>
        <dbReference type="Pfam" id="PF12793"/>
    </source>
</evidence>
<dbReference type="HOGENOM" id="CLU_017028_12_4_9"/>
<dbReference type="SUPFAM" id="SSF53850">
    <property type="entry name" value="Periplasmic binding protein-like II"/>
    <property type="match status" value="1"/>
</dbReference>
<dbReference type="InterPro" id="IPR000914">
    <property type="entry name" value="SBP_5_dom"/>
</dbReference>
<keyword evidence="1" id="KW-0238">DNA-binding</keyword>
<dbReference type="Proteomes" id="UP000029507">
    <property type="component" value="Chromosome"/>
</dbReference>
<dbReference type="EMBL" id="CP009286">
    <property type="protein sequence ID" value="AIQ64246.1"/>
    <property type="molecule type" value="Genomic_DNA"/>
</dbReference>
<dbReference type="GO" id="GO:1904680">
    <property type="term" value="F:peptide transmembrane transporter activity"/>
    <property type="evidence" value="ECO:0007669"/>
    <property type="project" value="TreeGrafter"/>
</dbReference>
<dbReference type="RefSeq" id="WP_038696378.1">
    <property type="nucleotide sequence ID" value="NZ_CP009286.1"/>
</dbReference>
<name>A0A089LRR4_9BACL</name>
<dbReference type="Pfam" id="PF00496">
    <property type="entry name" value="SBP_bac_5"/>
    <property type="match status" value="1"/>
</dbReference>
<dbReference type="Gene3D" id="3.40.190.10">
    <property type="entry name" value="Periplasmic binding protein-like II"/>
    <property type="match status" value="1"/>
</dbReference>
<evidence type="ECO:0000313" key="5">
    <source>
        <dbReference type="Proteomes" id="UP000029507"/>
    </source>
</evidence>
<dbReference type="PANTHER" id="PTHR30290:SF72">
    <property type="entry name" value="HTH-TYPE TRANSCRIPTIONAL REGULATOR SGRR"/>
    <property type="match status" value="1"/>
</dbReference>
<evidence type="ECO:0000256" key="1">
    <source>
        <dbReference type="ARBA" id="ARBA00023125"/>
    </source>
</evidence>
<dbReference type="InterPro" id="IPR039424">
    <property type="entry name" value="SBP_5"/>
</dbReference>
<dbReference type="GO" id="GO:0015833">
    <property type="term" value="P:peptide transport"/>
    <property type="evidence" value="ECO:0007669"/>
    <property type="project" value="TreeGrafter"/>
</dbReference>
<evidence type="ECO:0000313" key="4">
    <source>
        <dbReference type="EMBL" id="AIQ64246.1"/>
    </source>
</evidence>
<feature type="domain" description="Solute-binding protein family 5" evidence="2">
    <location>
        <begin position="176"/>
        <end position="481"/>
    </location>
</feature>
<dbReference type="Pfam" id="PF12793">
    <property type="entry name" value="SgrR_N"/>
    <property type="match status" value="1"/>
</dbReference>
<feature type="domain" description="Transcriptional regulator SgrR N-terminal HTH" evidence="3">
    <location>
        <begin position="4"/>
        <end position="117"/>
    </location>
</feature>
<accession>A0A089LRR4</accession>
<evidence type="ECO:0000259" key="2">
    <source>
        <dbReference type="Pfam" id="PF00496"/>
    </source>
</evidence>
<dbReference type="GO" id="GO:0003677">
    <property type="term" value="F:DNA binding"/>
    <property type="evidence" value="ECO:0007669"/>
    <property type="project" value="UniProtKB-KW"/>
</dbReference>